<keyword evidence="4 9" id="KW-0032">Aminotransferase</keyword>
<evidence type="ECO:0000256" key="2">
    <source>
        <dbReference type="ARBA" id="ARBA00007441"/>
    </source>
</evidence>
<dbReference type="EC" id="2.6.1.1" evidence="3"/>
<gene>
    <name evidence="9" type="ORF">FDP25_01140</name>
</gene>
<evidence type="ECO:0000313" key="9">
    <source>
        <dbReference type="EMBL" id="MRU14027.1"/>
    </source>
</evidence>
<dbReference type="InterPro" id="IPR015424">
    <property type="entry name" value="PyrdxlP-dep_Trfase"/>
</dbReference>
<organism evidence="9 10">
    <name type="scientific">Roseovarius bejariae</name>
    <dbReference type="NCBI Taxonomy" id="2576383"/>
    <lineage>
        <taxon>Bacteria</taxon>
        <taxon>Pseudomonadati</taxon>
        <taxon>Pseudomonadota</taxon>
        <taxon>Alphaproteobacteria</taxon>
        <taxon>Rhodobacterales</taxon>
        <taxon>Roseobacteraceae</taxon>
        <taxon>Roseovarius</taxon>
    </lineage>
</organism>
<evidence type="ECO:0000256" key="3">
    <source>
        <dbReference type="ARBA" id="ARBA00012753"/>
    </source>
</evidence>
<evidence type="ECO:0000259" key="8">
    <source>
        <dbReference type="Pfam" id="PF00155"/>
    </source>
</evidence>
<keyword evidence="6" id="KW-0663">Pyridoxal phosphate</keyword>
<name>A0A844CHB8_9RHOB</name>
<dbReference type="RefSeq" id="WP_154148346.1">
    <property type="nucleotide sequence ID" value="NZ_SZWE01000001.1"/>
</dbReference>
<dbReference type="InterPro" id="IPR004839">
    <property type="entry name" value="Aminotransferase_I/II_large"/>
</dbReference>
<comment type="catalytic activity">
    <reaction evidence="7">
        <text>L-aspartate + 2-oxoglutarate = oxaloacetate + L-glutamate</text>
        <dbReference type="Rhea" id="RHEA:21824"/>
        <dbReference type="ChEBI" id="CHEBI:16452"/>
        <dbReference type="ChEBI" id="CHEBI:16810"/>
        <dbReference type="ChEBI" id="CHEBI:29985"/>
        <dbReference type="ChEBI" id="CHEBI:29991"/>
        <dbReference type="EC" id="2.6.1.1"/>
    </reaction>
</comment>
<proteinExistence type="inferred from homology"/>
<dbReference type="PANTHER" id="PTHR46383:SF1">
    <property type="entry name" value="ASPARTATE AMINOTRANSFERASE"/>
    <property type="match status" value="1"/>
</dbReference>
<dbReference type="InterPro" id="IPR015421">
    <property type="entry name" value="PyrdxlP-dep_Trfase_major"/>
</dbReference>
<dbReference type="GO" id="GO:0030170">
    <property type="term" value="F:pyridoxal phosphate binding"/>
    <property type="evidence" value="ECO:0007669"/>
    <property type="project" value="InterPro"/>
</dbReference>
<accession>A0A844CHB8</accession>
<evidence type="ECO:0000256" key="6">
    <source>
        <dbReference type="ARBA" id="ARBA00022898"/>
    </source>
</evidence>
<reference evidence="9 10" key="1">
    <citation type="submission" date="2019-05" db="EMBL/GenBank/DDBJ databases">
        <title>Roseovarius bejariae sp. nov., a moderately halophylic bacterium isolated from a saline soil in Rambla Salada (Murcia).</title>
        <authorList>
            <person name="Castro D.J."/>
            <person name="Gomez-Altuve A."/>
            <person name="Reina J.C."/>
            <person name="Rodriguez M."/>
            <person name="Sampedro I."/>
            <person name="Llamas I."/>
            <person name="Martinez-Checa F."/>
        </authorList>
    </citation>
    <scope>NUCLEOTIDE SEQUENCE [LARGE SCALE GENOMIC DNA]</scope>
    <source>
        <strain evidence="9 10">A21</strain>
    </source>
</reference>
<dbReference type="Proteomes" id="UP000564704">
    <property type="component" value="Unassembled WGS sequence"/>
</dbReference>
<evidence type="ECO:0000256" key="1">
    <source>
        <dbReference type="ARBA" id="ARBA00001933"/>
    </source>
</evidence>
<feature type="domain" description="Aminotransferase class I/classII large" evidence="8">
    <location>
        <begin position="33"/>
        <end position="387"/>
    </location>
</feature>
<protein>
    <recommendedName>
        <fullName evidence="3">aspartate transaminase</fullName>
        <ecNumber evidence="3">2.6.1.1</ecNumber>
    </recommendedName>
</protein>
<dbReference type="CDD" id="cd00609">
    <property type="entry name" value="AAT_like"/>
    <property type="match status" value="1"/>
</dbReference>
<dbReference type="PANTHER" id="PTHR46383">
    <property type="entry name" value="ASPARTATE AMINOTRANSFERASE"/>
    <property type="match status" value="1"/>
</dbReference>
<evidence type="ECO:0000256" key="5">
    <source>
        <dbReference type="ARBA" id="ARBA00022679"/>
    </source>
</evidence>
<dbReference type="Gene3D" id="3.40.640.10">
    <property type="entry name" value="Type I PLP-dependent aspartate aminotransferase-like (Major domain)"/>
    <property type="match status" value="1"/>
</dbReference>
<comment type="similarity">
    <text evidence="2">Belongs to the class-I pyridoxal-phosphate-dependent aminotransferase family.</text>
</comment>
<dbReference type="NCBIfam" id="NF005732">
    <property type="entry name" value="PRK07550.1"/>
    <property type="match status" value="1"/>
</dbReference>
<comment type="cofactor">
    <cofactor evidence="1">
        <name>pyridoxal 5'-phosphate</name>
        <dbReference type="ChEBI" id="CHEBI:597326"/>
    </cofactor>
</comment>
<dbReference type="EMBL" id="SZWE01000001">
    <property type="protein sequence ID" value="MRU14027.1"/>
    <property type="molecule type" value="Genomic_DNA"/>
</dbReference>
<keyword evidence="5 9" id="KW-0808">Transferase</keyword>
<evidence type="ECO:0000256" key="4">
    <source>
        <dbReference type="ARBA" id="ARBA00022576"/>
    </source>
</evidence>
<dbReference type="GO" id="GO:0004069">
    <property type="term" value="F:L-aspartate:2-oxoglutarate aminotransferase activity"/>
    <property type="evidence" value="ECO:0007669"/>
    <property type="project" value="UniProtKB-EC"/>
</dbReference>
<comment type="caution">
    <text evidence="9">The sequence shown here is derived from an EMBL/GenBank/DDBJ whole genome shotgun (WGS) entry which is preliminary data.</text>
</comment>
<dbReference type="SUPFAM" id="SSF53383">
    <property type="entry name" value="PLP-dependent transferases"/>
    <property type="match status" value="1"/>
</dbReference>
<dbReference type="GO" id="GO:0006520">
    <property type="term" value="P:amino acid metabolic process"/>
    <property type="evidence" value="ECO:0007669"/>
    <property type="project" value="InterPro"/>
</dbReference>
<dbReference type="InterPro" id="IPR050596">
    <property type="entry name" value="AspAT/PAT-like"/>
</dbReference>
<sequence>MSQPPRTAKTFPPPVMEARRWLDGVTFPKDRPLINVSQAAPVDPPPEQLRQVIADAALHTPSAHLYGPVLGNPDLREEVAAQWSASYGGDIVAGNVAITSGCNQAFCAAITTLCGEGDEVILPTPWYFNHKMWLDMMGTTAVPLPCGAELLPAPDAAAQRINERTRAIVLVTPNNPGGVEYPADLVRAFYELAKEHGITLIIDETYRDFDARPAPPHDLFTDPDWGDTLIQLYSFSKAYRLTGHRVGAMVASPARLAEAEKFLDTVTICPNQLGQIAALWGMQNLSQWLAGERAEILDRRAAIHDHMPKLAAQGWRLLGCGAYFAYLQHPFAESSDKLAPKLVREAGILLLPGTMFRPADDAAGGQEVRVAFANVDRDGIATLFDRLASLRWPLAPAPDRA</sequence>
<evidence type="ECO:0000313" key="10">
    <source>
        <dbReference type="Proteomes" id="UP000564704"/>
    </source>
</evidence>
<evidence type="ECO:0000256" key="7">
    <source>
        <dbReference type="ARBA" id="ARBA00049185"/>
    </source>
</evidence>
<dbReference type="AlphaFoldDB" id="A0A844CHB8"/>
<keyword evidence="10" id="KW-1185">Reference proteome</keyword>
<dbReference type="OrthoDB" id="9766084at2"/>
<dbReference type="Pfam" id="PF00155">
    <property type="entry name" value="Aminotran_1_2"/>
    <property type="match status" value="1"/>
</dbReference>